<dbReference type="Pfam" id="PF20841">
    <property type="entry name" value="NtrZ"/>
    <property type="match status" value="1"/>
</dbReference>
<dbReference type="Proteomes" id="UP000265431">
    <property type="component" value="Unassembled WGS sequence"/>
</dbReference>
<comment type="caution">
    <text evidence="2">The sequence shown here is derived from an EMBL/GenBank/DDBJ whole genome shotgun (WGS) entry which is preliminary data.</text>
</comment>
<dbReference type="InterPro" id="IPR048887">
    <property type="entry name" value="NtrZ-like"/>
</dbReference>
<name>A0A399QZD2_9PROT</name>
<dbReference type="EMBL" id="QWGB01000005">
    <property type="protein sequence ID" value="RIJ24093.1"/>
    <property type="molecule type" value="Genomic_DNA"/>
</dbReference>
<protein>
    <submittedName>
        <fullName evidence="2">Uncharacterized protein</fullName>
    </submittedName>
</protein>
<keyword evidence="1" id="KW-0732">Signal</keyword>
<accession>A0A399QZD2</accession>
<evidence type="ECO:0000313" key="2">
    <source>
        <dbReference type="EMBL" id="RIJ24093.1"/>
    </source>
</evidence>
<dbReference type="OrthoDB" id="7628828at2"/>
<keyword evidence="3" id="KW-1185">Reference proteome</keyword>
<feature type="chain" id="PRO_5017359038" evidence="1">
    <location>
        <begin position="22"/>
        <end position="145"/>
    </location>
</feature>
<dbReference type="RefSeq" id="WP_119379282.1">
    <property type="nucleotide sequence ID" value="NZ_QWGB01000005.1"/>
</dbReference>
<proteinExistence type="predicted"/>
<evidence type="ECO:0000313" key="3">
    <source>
        <dbReference type="Proteomes" id="UP000265431"/>
    </source>
</evidence>
<reference evidence="2 3" key="1">
    <citation type="submission" date="2018-08" db="EMBL/GenBank/DDBJ databases">
        <title>Henriciella mobilis sp. nov., isolated from seawater.</title>
        <authorList>
            <person name="Cheng H."/>
            <person name="Wu Y.-H."/>
            <person name="Xu X.-W."/>
            <person name="Guo L.-L."/>
        </authorList>
    </citation>
    <scope>NUCLEOTIDE SEQUENCE [LARGE SCALE GENOMIC DNA]</scope>
    <source>
        <strain evidence="2 3">CCUG66934</strain>
    </source>
</reference>
<sequence>MKYSVTALAALGVFAALPATAQSEAIELSPPTVSETEKAQPDWYRQFTLSSPSDATPIWQGAPSKEVRLAWIKGDRWQLSVDMTSRPDGSPLAREEMRAGAEFRITPRISVGGELTLGATELDELQQLQNETIETGIRLRSAFKF</sequence>
<evidence type="ECO:0000256" key="1">
    <source>
        <dbReference type="SAM" id="SignalP"/>
    </source>
</evidence>
<organism evidence="2 3">
    <name type="scientific">Henriciella barbarensis</name>
    <dbReference type="NCBI Taxonomy" id="86342"/>
    <lineage>
        <taxon>Bacteria</taxon>
        <taxon>Pseudomonadati</taxon>
        <taxon>Pseudomonadota</taxon>
        <taxon>Alphaproteobacteria</taxon>
        <taxon>Hyphomonadales</taxon>
        <taxon>Hyphomonadaceae</taxon>
        <taxon>Henriciella</taxon>
    </lineage>
</organism>
<dbReference type="AlphaFoldDB" id="A0A399QZD2"/>
<feature type="signal peptide" evidence="1">
    <location>
        <begin position="1"/>
        <end position="21"/>
    </location>
</feature>
<gene>
    <name evidence="2" type="ORF">D1224_07575</name>
</gene>